<dbReference type="EMBL" id="VFQX01000007">
    <property type="protein sequence ID" value="KAF0983105.1"/>
    <property type="molecule type" value="Genomic_DNA"/>
</dbReference>
<dbReference type="PANTHER" id="PTHR33875">
    <property type="entry name" value="OS09G0542200 PROTEIN"/>
    <property type="match status" value="1"/>
</dbReference>
<organism evidence="1 2">
    <name type="scientific">Naegleria fowleri</name>
    <name type="common">Brain eating amoeba</name>
    <dbReference type="NCBI Taxonomy" id="5763"/>
    <lineage>
        <taxon>Eukaryota</taxon>
        <taxon>Discoba</taxon>
        <taxon>Heterolobosea</taxon>
        <taxon>Tetramitia</taxon>
        <taxon>Eutetramitia</taxon>
        <taxon>Vahlkampfiidae</taxon>
        <taxon>Naegleria</taxon>
    </lineage>
</organism>
<evidence type="ECO:0000313" key="2">
    <source>
        <dbReference type="Proteomes" id="UP000444721"/>
    </source>
</evidence>
<sequence>MFRLCSLIMMTVSTIVTMTTAMMFSSLSFGAPNIPSIYWRTSPLSPPFSSRNDVLSLVPPGFQQQRQQRILVEFDLFVDLLCSDSAAWWTSVFSQLDSYYFSNATSSAPIRFNLYLLPLPYHTASYLGSMTYVGVNRYTNYDQRVLKQIVNSFFTNQTPLYNNIVNAMTQPQIMNLIYSNNIKSLNIIPQQAYLKLMNDPSIDMRTRTLFKLSTATGVFATPSFYVNKVPVQNGEDFSVQDWISYFNQILSSSY</sequence>
<dbReference type="Gene3D" id="3.40.30.10">
    <property type="entry name" value="Glutaredoxin"/>
    <property type="match status" value="1"/>
</dbReference>
<dbReference type="OrthoDB" id="37297at2759"/>
<protein>
    <recommendedName>
        <fullName evidence="3">Thioredoxin-like fold domain-containing protein</fullName>
    </recommendedName>
</protein>
<gene>
    <name evidence="1" type="ORF">FDP41_011083</name>
</gene>
<proteinExistence type="predicted"/>
<dbReference type="PANTHER" id="PTHR33875:SF2">
    <property type="entry name" value="ACR183CP"/>
    <property type="match status" value="1"/>
</dbReference>
<dbReference type="VEuPathDB" id="AmoebaDB:FDP41_011083"/>
<dbReference type="GeneID" id="68118298"/>
<accession>A0A6A5CCP7</accession>
<name>A0A6A5CCP7_NAEFO</name>
<evidence type="ECO:0000313" key="1">
    <source>
        <dbReference type="EMBL" id="KAF0983105.1"/>
    </source>
</evidence>
<dbReference type="InterPro" id="IPR036249">
    <property type="entry name" value="Thioredoxin-like_sf"/>
</dbReference>
<reference evidence="1 2" key="1">
    <citation type="journal article" date="2019" name="Sci. Rep.">
        <title>Nanopore sequencing improves the draft genome of the human pathogenic amoeba Naegleria fowleri.</title>
        <authorList>
            <person name="Liechti N."/>
            <person name="Schurch N."/>
            <person name="Bruggmann R."/>
            <person name="Wittwer M."/>
        </authorList>
    </citation>
    <scope>NUCLEOTIDE SEQUENCE [LARGE SCALE GENOMIC DNA]</scope>
    <source>
        <strain evidence="1 2">ATCC 30894</strain>
    </source>
</reference>
<dbReference type="VEuPathDB" id="AmoebaDB:NF0092220"/>
<dbReference type="VEuPathDB" id="AmoebaDB:NfTy_016880"/>
<dbReference type="Proteomes" id="UP000444721">
    <property type="component" value="Unassembled WGS sequence"/>
</dbReference>
<dbReference type="AlphaFoldDB" id="A0A6A5CCP7"/>
<dbReference type="RefSeq" id="XP_044567818.1">
    <property type="nucleotide sequence ID" value="XM_044701453.1"/>
</dbReference>
<evidence type="ECO:0008006" key="3">
    <source>
        <dbReference type="Google" id="ProtNLM"/>
    </source>
</evidence>
<dbReference type="SUPFAM" id="SSF52833">
    <property type="entry name" value="Thioredoxin-like"/>
    <property type="match status" value="1"/>
</dbReference>
<keyword evidence="2" id="KW-1185">Reference proteome</keyword>
<comment type="caution">
    <text evidence="1">The sequence shown here is derived from an EMBL/GenBank/DDBJ whole genome shotgun (WGS) entry which is preliminary data.</text>
</comment>